<dbReference type="OrthoDB" id="7806295at2"/>
<feature type="transmembrane region" description="Helical" evidence="1">
    <location>
        <begin position="86"/>
        <end position="105"/>
    </location>
</feature>
<reference evidence="3" key="1">
    <citation type="submission" date="2016-10" db="EMBL/GenBank/DDBJ databases">
        <authorList>
            <person name="Varghese N."/>
            <person name="Submissions S."/>
        </authorList>
    </citation>
    <scope>NUCLEOTIDE SEQUENCE [LARGE SCALE GENOMIC DNA]</scope>
    <source>
        <strain evidence="3">DSM 44268</strain>
    </source>
</reference>
<keyword evidence="1" id="KW-0812">Transmembrane</keyword>
<feature type="transmembrane region" description="Helical" evidence="1">
    <location>
        <begin position="23"/>
        <end position="51"/>
    </location>
</feature>
<dbReference type="Proteomes" id="UP000199406">
    <property type="component" value="Unassembled WGS sequence"/>
</dbReference>
<name>A0A1G7PQS8_9ACTN</name>
<dbReference type="SUPFAM" id="SSF53756">
    <property type="entry name" value="UDP-Glycosyltransferase/glycogen phosphorylase"/>
    <property type="match status" value="1"/>
</dbReference>
<sequence length="616" mass="63706">MTAPAASIRRLGAGPAGAVAGQLLLVGVAVVAGLLGTPELGSAALAGAAALDALRRPEPAGPGWLSLRLLVFVAGGAASWGHAGTAWVAVTAAVLLLASMAVDLVDGRAEGLERHPTSRGLPGVGGVATVPRPARVWLPLVPELALYVSGLLLADHLGPAVLVMALGSAVGLLAVLRWGLTLRRERGRSRQVLAAARRHLVQEPPTVLLYAGAGSESVHEVVTWLPTLEQLPQPAMLVLRNRALLDKLPPTTVPALCVPGATDLLSLPMERAQVALFVANVGNNIHMLRVPGVRSAFIGHGDSDKNASANPFAKAYDEVWVAGPAGRDRYLRADVGVRPDAFVEVGRPQVALVRPADDRSPGQPVTVLYAPTWEGWNAEQDYSSVATHGPALVRALLGGPVPVRLVYRPHPYAGRRSGAVHAAHRQVVALLDEANERAGLGPALLPESVDPERAAQPSAAAAERAEVARGEQLLAAVPAGAHVVVPPGRLPLISCLNAADALVTDVSSVLTDFLASGKPAAVCDPRGGDPEEFVARFPAAGAAVVLPPGADAARPLLDVLTGGPDPAAQRRAAVRAHLLGRDDVPATDRFAAAVEALALRAHRRQPEPRATVGEPT</sequence>
<dbReference type="InterPro" id="IPR043148">
    <property type="entry name" value="TagF_C"/>
</dbReference>
<evidence type="ECO:0000313" key="2">
    <source>
        <dbReference type="EMBL" id="SDF88571.1"/>
    </source>
</evidence>
<feature type="transmembrane region" description="Helical" evidence="1">
    <location>
        <begin position="160"/>
        <end position="180"/>
    </location>
</feature>
<organism evidence="2 3">
    <name type="scientific">Blastococcus aurantiacus</name>
    <dbReference type="NCBI Taxonomy" id="1550231"/>
    <lineage>
        <taxon>Bacteria</taxon>
        <taxon>Bacillati</taxon>
        <taxon>Actinomycetota</taxon>
        <taxon>Actinomycetes</taxon>
        <taxon>Geodermatophilales</taxon>
        <taxon>Geodermatophilaceae</taxon>
        <taxon>Blastococcus</taxon>
    </lineage>
</organism>
<accession>A0A1G7PQS8</accession>
<evidence type="ECO:0000256" key="1">
    <source>
        <dbReference type="SAM" id="Phobius"/>
    </source>
</evidence>
<evidence type="ECO:0000313" key="3">
    <source>
        <dbReference type="Proteomes" id="UP000199406"/>
    </source>
</evidence>
<dbReference type="EMBL" id="FNBT01000008">
    <property type="protein sequence ID" value="SDF88571.1"/>
    <property type="molecule type" value="Genomic_DNA"/>
</dbReference>
<gene>
    <name evidence="2" type="ORF">SAMN05660662_3680</name>
</gene>
<keyword evidence="1" id="KW-1133">Transmembrane helix</keyword>
<dbReference type="Gene3D" id="3.40.50.12580">
    <property type="match status" value="1"/>
</dbReference>
<dbReference type="STRING" id="1550231.SAMN05660662_3680"/>
<dbReference type="RefSeq" id="WP_091770023.1">
    <property type="nucleotide sequence ID" value="NZ_FNBT01000008.1"/>
</dbReference>
<keyword evidence="1" id="KW-0472">Membrane</keyword>
<proteinExistence type="predicted"/>
<keyword evidence="3" id="KW-1185">Reference proteome</keyword>
<evidence type="ECO:0008006" key="4">
    <source>
        <dbReference type="Google" id="ProtNLM"/>
    </source>
</evidence>
<protein>
    <recommendedName>
        <fullName evidence="4">CDP-Glycerol:Poly(Glycerophosphate) glycerophosphotransferase</fullName>
    </recommendedName>
</protein>
<dbReference type="AlphaFoldDB" id="A0A1G7PQS8"/>